<evidence type="ECO:0000313" key="3">
    <source>
        <dbReference type="Proteomes" id="UP000248349"/>
    </source>
</evidence>
<evidence type="ECO:0000313" key="2">
    <source>
        <dbReference type="EMBL" id="PYH43016.1"/>
    </source>
</evidence>
<name>A0A318Z791_9EURO</name>
<keyword evidence="3" id="KW-1185">Reference proteome</keyword>
<dbReference type="AlphaFoldDB" id="A0A318Z791"/>
<dbReference type="RefSeq" id="XP_025428998.1">
    <property type="nucleotide sequence ID" value="XM_025570416.1"/>
</dbReference>
<gene>
    <name evidence="2" type="ORF">BP01DRAFT_122553</name>
</gene>
<dbReference type="Proteomes" id="UP000248349">
    <property type="component" value="Unassembled WGS sequence"/>
</dbReference>
<feature type="domain" description="F-box" evidence="1">
    <location>
        <begin position="14"/>
        <end position="46"/>
    </location>
</feature>
<sequence>MNRSNPAQHVLNTPELLELILTQLDLRTLLTSAQRTCRTWHTLIRTSLPLQEALFFHPIKSGHNAPSHDSTTTPTINPLLQWAFPQFLSQPPSDYYPSSLNPFDDLTSLAHRAKHPAYLRPEASWRRMLVQQPPARSVGVLTASHGPFGSELGLESWVGIPLYPLHQQHPIYKVDMRMNLVYSRG</sequence>
<dbReference type="InterPro" id="IPR036047">
    <property type="entry name" value="F-box-like_dom_sf"/>
</dbReference>
<accession>A0A318Z791</accession>
<organism evidence="2 3">
    <name type="scientific">Aspergillus saccharolyticus JOP 1030-1</name>
    <dbReference type="NCBI Taxonomy" id="1450539"/>
    <lineage>
        <taxon>Eukaryota</taxon>
        <taxon>Fungi</taxon>
        <taxon>Dikarya</taxon>
        <taxon>Ascomycota</taxon>
        <taxon>Pezizomycotina</taxon>
        <taxon>Eurotiomycetes</taxon>
        <taxon>Eurotiomycetidae</taxon>
        <taxon>Eurotiales</taxon>
        <taxon>Aspergillaceae</taxon>
        <taxon>Aspergillus</taxon>
        <taxon>Aspergillus subgen. Circumdati</taxon>
    </lineage>
</organism>
<proteinExistence type="predicted"/>
<evidence type="ECO:0000259" key="1">
    <source>
        <dbReference type="Pfam" id="PF12937"/>
    </source>
</evidence>
<dbReference type="STRING" id="1450539.A0A318Z791"/>
<dbReference type="Pfam" id="PF12937">
    <property type="entry name" value="F-box-like"/>
    <property type="match status" value="1"/>
</dbReference>
<dbReference type="EMBL" id="KZ821247">
    <property type="protein sequence ID" value="PYH43016.1"/>
    <property type="molecule type" value="Genomic_DNA"/>
</dbReference>
<dbReference type="OrthoDB" id="3800738at2759"/>
<dbReference type="SUPFAM" id="SSF81383">
    <property type="entry name" value="F-box domain"/>
    <property type="match status" value="1"/>
</dbReference>
<dbReference type="InterPro" id="IPR001810">
    <property type="entry name" value="F-box_dom"/>
</dbReference>
<reference evidence="2 3" key="1">
    <citation type="submission" date="2016-12" db="EMBL/GenBank/DDBJ databases">
        <title>The genomes of Aspergillus section Nigri reveals drivers in fungal speciation.</title>
        <authorList>
            <consortium name="DOE Joint Genome Institute"/>
            <person name="Vesth T.C."/>
            <person name="Nybo J."/>
            <person name="Theobald S."/>
            <person name="Brandl J."/>
            <person name="Frisvad J.C."/>
            <person name="Nielsen K.F."/>
            <person name="Lyhne E.K."/>
            <person name="Kogle M.E."/>
            <person name="Kuo A."/>
            <person name="Riley R."/>
            <person name="Clum A."/>
            <person name="Nolan M."/>
            <person name="Lipzen A."/>
            <person name="Salamov A."/>
            <person name="Henrissat B."/>
            <person name="Wiebenga A."/>
            <person name="De Vries R.P."/>
            <person name="Grigoriev I.V."/>
            <person name="Mortensen U.H."/>
            <person name="Andersen M.R."/>
            <person name="Baker S.E."/>
        </authorList>
    </citation>
    <scope>NUCLEOTIDE SEQUENCE [LARGE SCALE GENOMIC DNA]</scope>
    <source>
        <strain evidence="2 3">JOP 1030-1</strain>
    </source>
</reference>
<dbReference type="GeneID" id="37071644"/>
<protein>
    <recommendedName>
        <fullName evidence="1">F-box domain-containing protein</fullName>
    </recommendedName>
</protein>